<dbReference type="InterPro" id="IPR043128">
    <property type="entry name" value="Rev_trsase/Diguanyl_cyclase"/>
</dbReference>
<name>A0AAQ6IM76_ANATE</name>
<dbReference type="Pfam" id="PF00078">
    <property type="entry name" value="RVT_1"/>
    <property type="match status" value="1"/>
</dbReference>
<dbReference type="EC" id="3.1.26.4" evidence="2"/>
<dbReference type="AlphaFoldDB" id="A0AAQ6IM76"/>
<dbReference type="Proteomes" id="UP000265040">
    <property type="component" value="Chromosome 17"/>
</dbReference>
<evidence type="ECO:0000256" key="1">
    <source>
        <dbReference type="ARBA" id="ARBA00010879"/>
    </source>
</evidence>
<dbReference type="Gene3D" id="3.30.70.270">
    <property type="match status" value="1"/>
</dbReference>
<evidence type="ECO:0000313" key="6">
    <source>
        <dbReference type="Proteomes" id="UP000265040"/>
    </source>
</evidence>
<protein>
    <recommendedName>
        <fullName evidence="2">ribonuclease H</fullName>
        <ecNumber evidence="2">3.1.26.4</ecNumber>
    </recommendedName>
</protein>
<proteinExistence type="inferred from homology"/>
<evidence type="ECO:0000256" key="3">
    <source>
        <dbReference type="SAM" id="Coils"/>
    </source>
</evidence>
<dbReference type="GO" id="GO:0004523">
    <property type="term" value="F:RNA-DNA hybrid ribonuclease activity"/>
    <property type="evidence" value="ECO:0007669"/>
    <property type="project" value="UniProtKB-EC"/>
</dbReference>
<reference evidence="5" key="2">
    <citation type="submission" date="2025-08" db="UniProtKB">
        <authorList>
            <consortium name="Ensembl"/>
        </authorList>
    </citation>
    <scope>IDENTIFICATION</scope>
</reference>
<evidence type="ECO:0000313" key="5">
    <source>
        <dbReference type="Ensembl" id="ENSATEP00000078525.1"/>
    </source>
</evidence>
<keyword evidence="3" id="KW-0175">Coiled coil</keyword>
<dbReference type="PANTHER" id="PTHR19446">
    <property type="entry name" value="REVERSE TRANSCRIPTASES"/>
    <property type="match status" value="1"/>
</dbReference>
<dbReference type="PROSITE" id="PS50878">
    <property type="entry name" value="RT_POL"/>
    <property type="match status" value="1"/>
</dbReference>
<organism evidence="5 6">
    <name type="scientific">Anabas testudineus</name>
    <name type="common">Climbing perch</name>
    <name type="synonym">Anthias testudineus</name>
    <dbReference type="NCBI Taxonomy" id="64144"/>
    <lineage>
        <taxon>Eukaryota</taxon>
        <taxon>Metazoa</taxon>
        <taxon>Chordata</taxon>
        <taxon>Craniata</taxon>
        <taxon>Vertebrata</taxon>
        <taxon>Euteleostomi</taxon>
        <taxon>Actinopterygii</taxon>
        <taxon>Neopterygii</taxon>
        <taxon>Teleostei</taxon>
        <taxon>Neoteleostei</taxon>
        <taxon>Acanthomorphata</taxon>
        <taxon>Anabantaria</taxon>
        <taxon>Anabantiformes</taxon>
        <taxon>Anabantoidei</taxon>
        <taxon>Anabantidae</taxon>
        <taxon>Anabas</taxon>
    </lineage>
</organism>
<dbReference type="InterPro" id="IPR000477">
    <property type="entry name" value="RT_dom"/>
</dbReference>
<dbReference type="CDD" id="cd01650">
    <property type="entry name" value="RT_nLTR_like"/>
    <property type="match status" value="1"/>
</dbReference>
<evidence type="ECO:0000259" key="4">
    <source>
        <dbReference type="PROSITE" id="PS50878"/>
    </source>
</evidence>
<dbReference type="SUPFAM" id="SSF56672">
    <property type="entry name" value="DNA/RNA polymerases"/>
    <property type="match status" value="1"/>
</dbReference>
<sequence length="320" mass="38018">MNEENDRERREEDVDVVEQEIEEIGKDEVRKEYFEELMNEENDRERREEDVDVVEQEIAEIGKDEVRKALKRMKSGKAVGPDDVPVEVWKCLGEAAVEFLTSLFNRILESEKMPEEWRRSVLVPIFKNKGDTQNCSNYRGIKLMSHTMKLWERVVEARLRKKVEICEQQYGFMPRKSTTDAVFALRMLMEKYRDGQKELHCVFVDLEKAYDRVPREELWYCMRSSGVTEKYVRVVQDMYERSMTVVRCAVVQTEEFKVEVGLHQGSALSPFLFAMLMDRLTDEVRQESPWTMMFADDIVICSESREQVEEQLERWRFALE</sequence>
<comment type="similarity">
    <text evidence="1">Belongs to the beta type-B retroviral polymerase family. HERV class-II K(HML-2) pol subfamily.</text>
</comment>
<dbReference type="GeneTree" id="ENSGT00740000115773"/>
<reference evidence="5" key="3">
    <citation type="submission" date="2025-09" db="UniProtKB">
        <authorList>
            <consortium name="Ensembl"/>
        </authorList>
    </citation>
    <scope>IDENTIFICATION</scope>
</reference>
<keyword evidence="6" id="KW-1185">Reference proteome</keyword>
<reference evidence="5 6" key="1">
    <citation type="submission" date="2021-04" db="EMBL/GenBank/DDBJ databases">
        <authorList>
            <consortium name="Wellcome Sanger Institute Data Sharing"/>
        </authorList>
    </citation>
    <scope>NUCLEOTIDE SEQUENCE [LARGE SCALE GENOMIC DNA]</scope>
</reference>
<feature type="coiled-coil region" evidence="3">
    <location>
        <begin position="7"/>
        <end position="57"/>
    </location>
</feature>
<evidence type="ECO:0000256" key="2">
    <source>
        <dbReference type="ARBA" id="ARBA00012180"/>
    </source>
</evidence>
<dbReference type="InterPro" id="IPR043502">
    <property type="entry name" value="DNA/RNA_pol_sf"/>
</dbReference>
<feature type="domain" description="Reverse transcriptase" evidence="4">
    <location>
        <begin position="106"/>
        <end position="320"/>
    </location>
</feature>
<accession>A0AAQ6IM76</accession>
<dbReference type="Ensembl" id="ENSATET00000075488.1">
    <property type="protein sequence ID" value="ENSATEP00000078525.1"/>
    <property type="gene ID" value="ENSATEG00000031861.1"/>
</dbReference>